<gene>
    <name evidence="1" type="ORF">CLPUN_38040</name>
</gene>
<dbReference type="RefSeq" id="WP_077848799.1">
    <property type="nucleotide sequence ID" value="NZ_LZZM01000197.1"/>
</dbReference>
<protein>
    <submittedName>
        <fullName evidence="1">Uncharacterized protein</fullName>
    </submittedName>
</protein>
<dbReference type="EMBL" id="LZZM01000197">
    <property type="protein sequence ID" value="OOM74563.1"/>
    <property type="molecule type" value="Genomic_DNA"/>
</dbReference>
<name>A0A1S8T9X9_9CLOT</name>
<dbReference type="STRING" id="29367.CLPUN_38040"/>
<keyword evidence="2" id="KW-1185">Reference proteome</keyword>
<evidence type="ECO:0000313" key="1">
    <source>
        <dbReference type="EMBL" id="OOM74563.1"/>
    </source>
</evidence>
<evidence type="ECO:0000313" key="2">
    <source>
        <dbReference type="Proteomes" id="UP000190890"/>
    </source>
</evidence>
<reference evidence="1 2" key="1">
    <citation type="submission" date="2016-05" db="EMBL/GenBank/DDBJ databases">
        <title>Microbial solvent formation.</title>
        <authorList>
            <person name="Poehlein A."/>
            <person name="Montoya Solano J.D."/>
            <person name="Flitsch S."/>
            <person name="Krabben P."/>
            <person name="Duerre P."/>
            <person name="Daniel R."/>
        </authorList>
    </citation>
    <scope>NUCLEOTIDE SEQUENCE [LARGE SCALE GENOMIC DNA]</scope>
    <source>
        <strain evidence="1 2">DSM 2619</strain>
    </source>
</reference>
<dbReference type="AlphaFoldDB" id="A0A1S8T9X9"/>
<proteinExistence type="predicted"/>
<sequence length="80" mass="8877">MKDNQIKELEKICKPVADYLKNNCDPYCTVVITDAHIKLVRDEMGIPVGTAQEVPVQEQHNFVPSTSEGICTGSNCTRPD</sequence>
<accession>A0A1S8T9X9</accession>
<comment type="caution">
    <text evidence="1">The sequence shown here is derived from an EMBL/GenBank/DDBJ whole genome shotgun (WGS) entry which is preliminary data.</text>
</comment>
<dbReference type="Proteomes" id="UP000190890">
    <property type="component" value="Unassembled WGS sequence"/>
</dbReference>
<dbReference type="OrthoDB" id="1937928at2"/>
<organism evidence="1 2">
    <name type="scientific">Clostridium puniceum</name>
    <dbReference type="NCBI Taxonomy" id="29367"/>
    <lineage>
        <taxon>Bacteria</taxon>
        <taxon>Bacillati</taxon>
        <taxon>Bacillota</taxon>
        <taxon>Clostridia</taxon>
        <taxon>Eubacteriales</taxon>
        <taxon>Clostridiaceae</taxon>
        <taxon>Clostridium</taxon>
    </lineage>
</organism>